<evidence type="ECO:0000313" key="3">
    <source>
        <dbReference type="Proteomes" id="UP000641588"/>
    </source>
</evidence>
<keyword evidence="3" id="KW-1185">Reference proteome</keyword>
<evidence type="ECO:0000313" key="2">
    <source>
        <dbReference type="EMBL" id="NOU94211.1"/>
    </source>
</evidence>
<keyword evidence="1" id="KW-0175">Coiled coil</keyword>
<organism evidence="2 3">
    <name type="scientific">Paenibacillus foliorum</name>
    <dbReference type="NCBI Taxonomy" id="2654974"/>
    <lineage>
        <taxon>Bacteria</taxon>
        <taxon>Bacillati</taxon>
        <taxon>Bacillota</taxon>
        <taxon>Bacilli</taxon>
        <taxon>Bacillales</taxon>
        <taxon>Paenibacillaceae</taxon>
        <taxon>Paenibacillus</taxon>
    </lineage>
</organism>
<sequence>MRNLIVGILIGGGLMLAFNASAAIEPLTGKVVESMSVVELEGEVIGLSITVDGTNYVPTLKLTEPLGLKVAFDDKKISISKKIKGEPYFFTEEEIQDKVKTMDQQMEFAKGFVESYKRIRATKALESVKEIDPEKKKKNDLDELSYITSEEFYQMIASEHEKLKNYLLENKRVNVDAFNWMAVDSGLMISKKTLEYYKEHKYPAETLKKVEEDIARLELKQAELLHPPSTADMIAKIKSQTKEDLKEAIKNEELLISLYEEALVSNPNQSESLFSEINTEINKAKMQLEKLKIRFDELDTVVQFESESTAS</sequence>
<name>A0A972GNX1_9BACL</name>
<feature type="coiled-coil region" evidence="1">
    <location>
        <begin position="242"/>
        <end position="301"/>
    </location>
</feature>
<gene>
    <name evidence="2" type="ORF">GC093_13430</name>
</gene>
<comment type="caution">
    <text evidence="2">The sequence shown here is derived from an EMBL/GenBank/DDBJ whole genome shotgun (WGS) entry which is preliminary data.</text>
</comment>
<protein>
    <submittedName>
        <fullName evidence="2">Uncharacterized protein</fullName>
    </submittedName>
</protein>
<dbReference type="EMBL" id="WHOD01000055">
    <property type="protein sequence ID" value="NOU94211.1"/>
    <property type="molecule type" value="Genomic_DNA"/>
</dbReference>
<proteinExistence type="predicted"/>
<evidence type="ECO:0000256" key="1">
    <source>
        <dbReference type="SAM" id="Coils"/>
    </source>
</evidence>
<dbReference type="RefSeq" id="WP_171652413.1">
    <property type="nucleotide sequence ID" value="NZ_WHOD01000055.1"/>
</dbReference>
<accession>A0A972GNX1</accession>
<reference evidence="2" key="1">
    <citation type="submission" date="2019-10" db="EMBL/GenBank/DDBJ databases">
        <title>Description of Paenibacillus glebae sp. nov.</title>
        <authorList>
            <person name="Carlier A."/>
            <person name="Qi S."/>
        </authorList>
    </citation>
    <scope>NUCLEOTIDE SEQUENCE</scope>
    <source>
        <strain evidence="2">LMG 31456</strain>
    </source>
</reference>
<dbReference type="AlphaFoldDB" id="A0A972GNX1"/>
<dbReference type="Proteomes" id="UP000641588">
    <property type="component" value="Unassembled WGS sequence"/>
</dbReference>